<evidence type="ECO:0000313" key="1">
    <source>
        <dbReference type="EMBL" id="RDY01907.1"/>
    </source>
</evidence>
<dbReference type="EMBL" id="QJKJ01002653">
    <property type="protein sequence ID" value="RDY01907.1"/>
    <property type="molecule type" value="Genomic_DNA"/>
</dbReference>
<comment type="caution">
    <text evidence="1">The sequence shown here is derived from an EMBL/GenBank/DDBJ whole genome shotgun (WGS) entry which is preliminary data.</text>
</comment>
<proteinExistence type="predicted"/>
<organism evidence="1 2">
    <name type="scientific">Mucuna pruriens</name>
    <name type="common">Velvet bean</name>
    <name type="synonym">Dolichos pruriens</name>
    <dbReference type="NCBI Taxonomy" id="157652"/>
    <lineage>
        <taxon>Eukaryota</taxon>
        <taxon>Viridiplantae</taxon>
        <taxon>Streptophyta</taxon>
        <taxon>Embryophyta</taxon>
        <taxon>Tracheophyta</taxon>
        <taxon>Spermatophyta</taxon>
        <taxon>Magnoliopsida</taxon>
        <taxon>eudicotyledons</taxon>
        <taxon>Gunneridae</taxon>
        <taxon>Pentapetalae</taxon>
        <taxon>rosids</taxon>
        <taxon>fabids</taxon>
        <taxon>Fabales</taxon>
        <taxon>Fabaceae</taxon>
        <taxon>Papilionoideae</taxon>
        <taxon>50 kb inversion clade</taxon>
        <taxon>NPAAA clade</taxon>
        <taxon>indigoferoid/millettioid clade</taxon>
        <taxon>Phaseoleae</taxon>
        <taxon>Mucuna</taxon>
    </lineage>
</organism>
<feature type="non-terminal residue" evidence="1">
    <location>
        <position position="1"/>
    </location>
</feature>
<name>A0A371HGJ1_MUCPR</name>
<accession>A0A371HGJ1</accession>
<keyword evidence="2" id="KW-1185">Reference proteome</keyword>
<protein>
    <submittedName>
        <fullName evidence="1">Uncharacterized protein</fullName>
    </submittedName>
</protein>
<gene>
    <name evidence="1" type="ORF">CR513_14710</name>
</gene>
<reference evidence="1" key="1">
    <citation type="submission" date="2018-05" db="EMBL/GenBank/DDBJ databases">
        <title>Draft genome of Mucuna pruriens seed.</title>
        <authorList>
            <person name="Nnadi N.E."/>
            <person name="Vos R."/>
            <person name="Hasami M.H."/>
            <person name="Devisetty U.K."/>
            <person name="Aguiy J.C."/>
        </authorList>
    </citation>
    <scope>NUCLEOTIDE SEQUENCE [LARGE SCALE GENOMIC DNA]</scope>
    <source>
        <strain evidence="1">JCA_2017</strain>
    </source>
</reference>
<dbReference type="AlphaFoldDB" id="A0A371HGJ1"/>
<sequence>MDELVEECLQLNNSEDILDFAEDTDAFDYLGSIIKIADYDELWETEVNSTKKTTVEVDPPLHIQAETISANEDQKQIRAENLFRTIKSRTAFYPDPSLVQDKSTIQVSQLDPKASNDNSSSLPLPLELKPFPSHLKYAYLDTEQQLPIIIANNLRQE</sequence>
<dbReference type="Proteomes" id="UP000257109">
    <property type="component" value="Unassembled WGS sequence"/>
</dbReference>
<evidence type="ECO:0000313" key="2">
    <source>
        <dbReference type="Proteomes" id="UP000257109"/>
    </source>
</evidence>
<dbReference type="OrthoDB" id="1459910at2759"/>